<dbReference type="Proteomes" id="UP000554482">
    <property type="component" value="Unassembled WGS sequence"/>
</dbReference>
<evidence type="ECO:0000313" key="2">
    <source>
        <dbReference type="Proteomes" id="UP000554482"/>
    </source>
</evidence>
<dbReference type="AlphaFoldDB" id="A0A7J6VBF9"/>
<reference evidence="1 2" key="1">
    <citation type="submission" date="2020-06" db="EMBL/GenBank/DDBJ databases">
        <title>Transcriptomic and genomic resources for Thalictrum thalictroides and T. hernandezii: Facilitating candidate gene discovery in an emerging model plant lineage.</title>
        <authorList>
            <person name="Arias T."/>
            <person name="Riano-Pachon D.M."/>
            <person name="Di Stilio V.S."/>
        </authorList>
    </citation>
    <scope>NUCLEOTIDE SEQUENCE [LARGE SCALE GENOMIC DNA]</scope>
    <source>
        <strain evidence="2">cv. WT478/WT964</strain>
        <tissue evidence="1">Leaves</tissue>
    </source>
</reference>
<dbReference type="EMBL" id="JABWDY010036016">
    <property type="protein sequence ID" value="KAF5181540.1"/>
    <property type="molecule type" value="Genomic_DNA"/>
</dbReference>
<name>A0A7J6VBF9_THATH</name>
<organism evidence="1 2">
    <name type="scientific">Thalictrum thalictroides</name>
    <name type="common">Rue-anemone</name>
    <name type="synonym">Anemone thalictroides</name>
    <dbReference type="NCBI Taxonomy" id="46969"/>
    <lineage>
        <taxon>Eukaryota</taxon>
        <taxon>Viridiplantae</taxon>
        <taxon>Streptophyta</taxon>
        <taxon>Embryophyta</taxon>
        <taxon>Tracheophyta</taxon>
        <taxon>Spermatophyta</taxon>
        <taxon>Magnoliopsida</taxon>
        <taxon>Ranunculales</taxon>
        <taxon>Ranunculaceae</taxon>
        <taxon>Thalictroideae</taxon>
        <taxon>Thalictrum</taxon>
    </lineage>
</organism>
<comment type="caution">
    <text evidence="1">The sequence shown here is derived from an EMBL/GenBank/DDBJ whole genome shotgun (WGS) entry which is preliminary data.</text>
</comment>
<keyword evidence="2" id="KW-1185">Reference proteome</keyword>
<evidence type="ECO:0000313" key="1">
    <source>
        <dbReference type="EMBL" id="KAF5181540.1"/>
    </source>
</evidence>
<sequence length="106" mass="11797">MRQISSAMPRVCRSGHATSSVFTSVTCKISLAELTCPSRDCHTCREIGQDRNKWLADSACLSQRTQLFDATIPRSSNLSLVRILSHTHVQKKYLTFRGILASQTAL</sequence>
<protein>
    <submittedName>
        <fullName evidence="1">Uncharacterized protein</fullName>
    </submittedName>
</protein>
<proteinExistence type="predicted"/>
<accession>A0A7J6VBF9</accession>
<gene>
    <name evidence="1" type="ORF">FRX31_028876</name>
</gene>